<dbReference type="InParanoid" id="A0A200PSN2"/>
<evidence type="ECO:0000313" key="2">
    <source>
        <dbReference type="EMBL" id="OVA01196.1"/>
    </source>
</evidence>
<feature type="compositionally biased region" description="Polar residues" evidence="1">
    <location>
        <begin position="61"/>
        <end position="72"/>
    </location>
</feature>
<name>A0A200PSN2_MACCD</name>
<sequence length="89" mass="9458">MTRRKAVDPSPPDGSEEEIEGTHQNPPLERPICSAQARLVEARGPSPVNKRGRGRGRSHIPAQTTSHDTTPSMGPATNTSNAQTTTSST</sequence>
<keyword evidence="3" id="KW-1185">Reference proteome</keyword>
<feature type="compositionally biased region" description="Low complexity" evidence="1">
    <location>
        <begin position="76"/>
        <end position="89"/>
    </location>
</feature>
<evidence type="ECO:0000256" key="1">
    <source>
        <dbReference type="SAM" id="MobiDB-lite"/>
    </source>
</evidence>
<dbReference type="EMBL" id="MVGT01004159">
    <property type="protein sequence ID" value="OVA01196.1"/>
    <property type="molecule type" value="Genomic_DNA"/>
</dbReference>
<comment type="caution">
    <text evidence="2">The sequence shown here is derived from an EMBL/GenBank/DDBJ whole genome shotgun (WGS) entry which is preliminary data.</text>
</comment>
<proteinExistence type="predicted"/>
<dbReference type="Proteomes" id="UP000195402">
    <property type="component" value="Unassembled WGS sequence"/>
</dbReference>
<protein>
    <submittedName>
        <fullName evidence="2">Uncharacterized protein</fullName>
    </submittedName>
</protein>
<gene>
    <name evidence="2" type="ORF">BVC80_1657g26</name>
</gene>
<feature type="region of interest" description="Disordered" evidence="1">
    <location>
        <begin position="1"/>
        <end position="89"/>
    </location>
</feature>
<evidence type="ECO:0000313" key="3">
    <source>
        <dbReference type="Proteomes" id="UP000195402"/>
    </source>
</evidence>
<accession>A0A200PSN2</accession>
<dbReference type="AlphaFoldDB" id="A0A200PSN2"/>
<organism evidence="2 3">
    <name type="scientific">Macleaya cordata</name>
    <name type="common">Five-seeded plume-poppy</name>
    <name type="synonym">Bocconia cordata</name>
    <dbReference type="NCBI Taxonomy" id="56857"/>
    <lineage>
        <taxon>Eukaryota</taxon>
        <taxon>Viridiplantae</taxon>
        <taxon>Streptophyta</taxon>
        <taxon>Embryophyta</taxon>
        <taxon>Tracheophyta</taxon>
        <taxon>Spermatophyta</taxon>
        <taxon>Magnoliopsida</taxon>
        <taxon>Ranunculales</taxon>
        <taxon>Papaveraceae</taxon>
        <taxon>Papaveroideae</taxon>
        <taxon>Macleaya</taxon>
    </lineage>
</organism>
<reference evidence="2 3" key="1">
    <citation type="journal article" date="2017" name="Mol. Plant">
        <title>The Genome of Medicinal Plant Macleaya cordata Provides New Insights into Benzylisoquinoline Alkaloids Metabolism.</title>
        <authorList>
            <person name="Liu X."/>
            <person name="Liu Y."/>
            <person name="Huang P."/>
            <person name="Ma Y."/>
            <person name="Qing Z."/>
            <person name="Tang Q."/>
            <person name="Cao H."/>
            <person name="Cheng P."/>
            <person name="Zheng Y."/>
            <person name="Yuan Z."/>
            <person name="Zhou Y."/>
            <person name="Liu J."/>
            <person name="Tang Z."/>
            <person name="Zhuo Y."/>
            <person name="Zhang Y."/>
            <person name="Yu L."/>
            <person name="Huang J."/>
            <person name="Yang P."/>
            <person name="Peng Q."/>
            <person name="Zhang J."/>
            <person name="Jiang W."/>
            <person name="Zhang Z."/>
            <person name="Lin K."/>
            <person name="Ro D.K."/>
            <person name="Chen X."/>
            <person name="Xiong X."/>
            <person name="Shang Y."/>
            <person name="Huang S."/>
            <person name="Zeng J."/>
        </authorList>
    </citation>
    <scope>NUCLEOTIDE SEQUENCE [LARGE SCALE GENOMIC DNA]</scope>
    <source>
        <strain evidence="3">cv. BLH2017</strain>
        <tissue evidence="2">Root</tissue>
    </source>
</reference>